<protein>
    <submittedName>
        <fullName evidence="3">OmpW family protein</fullName>
    </submittedName>
</protein>
<evidence type="ECO:0000256" key="1">
    <source>
        <dbReference type="ARBA" id="ARBA00009330"/>
    </source>
</evidence>
<dbReference type="GO" id="GO:0019867">
    <property type="term" value="C:outer membrane"/>
    <property type="evidence" value="ECO:0007669"/>
    <property type="project" value="InterPro"/>
</dbReference>
<dbReference type="PANTHER" id="PTHR36920">
    <property type="match status" value="1"/>
</dbReference>
<sequence length="230" mass="23630">MNKLMLTTAALGALAVSGALSGTAHAGDAEGRLQIKLLATGVLADGKVTAVKNDSAGLVAAGAVKDTKANDNVVPTVAIEYFFTPNVSLETICCVTAHHVTISSGSLAGKVAVDNVKIIPATLTAKYHLPLGAIKPYVGVGPALFIVLSDEPSALVRSVGVTRTHLSSELGVALQAGADVALGNGYSLSLDAKKYWVRTDATFYAGSATALKTRHKLDPWVVSGGIAYRF</sequence>
<feature type="chain" id="PRO_5030916731" evidence="2">
    <location>
        <begin position="27"/>
        <end position="230"/>
    </location>
</feature>
<keyword evidence="4" id="KW-1185">Reference proteome</keyword>
<proteinExistence type="inferred from homology"/>
<dbReference type="Pfam" id="PF03922">
    <property type="entry name" value="OmpW"/>
    <property type="match status" value="1"/>
</dbReference>
<dbReference type="InterPro" id="IPR005618">
    <property type="entry name" value="OMPW"/>
</dbReference>
<evidence type="ECO:0000256" key="2">
    <source>
        <dbReference type="SAM" id="SignalP"/>
    </source>
</evidence>
<keyword evidence="2" id="KW-0732">Signal</keyword>
<dbReference type="SUPFAM" id="SSF56925">
    <property type="entry name" value="OMPA-like"/>
    <property type="match status" value="1"/>
</dbReference>
<comment type="caution">
    <text evidence="3">The sequence shown here is derived from an EMBL/GenBank/DDBJ whole genome shotgun (WGS) entry which is preliminary data.</text>
</comment>
<evidence type="ECO:0000313" key="3">
    <source>
        <dbReference type="EMBL" id="MBC2665632.1"/>
    </source>
</evidence>
<dbReference type="RefSeq" id="WP_185663901.1">
    <property type="nucleotide sequence ID" value="NZ_JACLAW010000006.1"/>
</dbReference>
<accession>A0A7X1FSP7</accession>
<dbReference type="InterPro" id="IPR011250">
    <property type="entry name" value="OMP/PagP_B-barrel"/>
</dbReference>
<evidence type="ECO:0000313" key="4">
    <source>
        <dbReference type="Proteomes" id="UP000566813"/>
    </source>
</evidence>
<dbReference type="PANTHER" id="PTHR36920:SF1">
    <property type="entry name" value="OUTER MEMBRANE PROTEIN W"/>
    <property type="match status" value="1"/>
</dbReference>
<name>A0A7X1FSP7_9SPHN</name>
<organism evidence="3 4">
    <name type="scientific">Novosphingobium flavum</name>
    <dbReference type="NCBI Taxonomy" id="1778672"/>
    <lineage>
        <taxon>Bacteria</taxon>
        <taxon>Pseudomonadati</taxon>
        <taxon>Pseudomonadota</taxon>
        <taxon>Alphaproteobacteria</taxon>
        <taxon>Sphingomonadales</taxon>
        <taxon>Sphingomonadaceae</taxon>
        <taxon>Novosphingobium</taxon>
    </lineage>
</organism>
<dbReference type="Gene3D" id="2.40.160.20">
    <property type="match status" value="1"/>
</dbReference>
<gene>
    <name evidence="3" type="ORF">H7F51_08855</name>
</gene>
<dbReference type="GO" id="GO:0055085">
    <property type="term" value="P:transmembrane transport"/>
    <property type="evidence" value="ECO:0007669"/>
    <property type="project" value="TreeGrafter"/>
</dbReference>
<dbReference type="AlphaFoldDB" id="A0A7X1FSP7"/>
<comment type="similarity">
    <text evidence="1">Belongs to the OmpW/AlkL family.</text>
</comment>
<feature type="signal peptide" evidence="2">
    <location>
        <begin position="1"/>
        <end position="26"/>
    </location>
</feature>
<reference evidence="3 4" key="1">
    <citation type="submission" date="2020-08" db="EMBL/GenBank/DDBJ databases">
        <title>The genome sequence of type strain Novosphingobium flavum NBRC 111647.</title>
        <authorList>
            <person name="Liu Y."/>
        </authorList>
    </citation>
    <scope>NUCLEOTIDE SEQUENCE [LARGE SCALE GENOMIC DNA]</scope>
    <source>
        <strain evidence="3 4">NBRC 111647</strain>
    </source>
</reference>
<dbReference type="Proteomes" id="UP000566813">
    <property type="component" value="Unassembled WGS sequence"/>
</dbReference>
<dbReference type="EMBL" id="JACLAW010000006">
    <property type="protein sequence ID" value="MBC2665632.1"/>
    <property type="molecule type" value="Genomic_DNA"/>
</dbReference>